<evidence type="ECO:0000256" key="1">
    <source>
        <dbReference type="ARBA" id="ARBA00022679"/>
    </source>
</evidence>
<dbReference type="Pfam" id="PF08541">
    <property type="entry name" value="ACP_syn_III_C"/>
    <property type="match status" value="1"/>
</dbReference>
<keyword evidence="1" id="KW-0808">Transferase</keyword>
<feature type="domain" description="Beta-ketoacyl-[acyl-carrier-protein] synthase III C-terminal" evidence="3">
    <location>
        <begin position="250"/>
        <end position="332"/>
    </location>
</feature>
<proteinExistence type="predicted"/>
<dbReference type="Proteomes" id="UP000198583">
    <property type="component" value="Unassembled WGS sequence"/>
</dbReference>
<dbReference type="InterPro" id="IPR016039">
    <property type="entry name" value="Thiolase-like"/>
</dbReference>
<sequence length="333" mass="35176">MSFGVAGMGVALGDPVPVAAAADEYLTDQRQLSRWGYGTFHRAGPSVGITDLAVEAGRRALDAAGVTAAEVDVVVLAISDVAEHLYWDPAAACQHRIGASRAEAILVNQACGGAVTAFDTVAGRFATHPDHEVALIIGANRVCETYVNRMAVNTCVNGDGAAAVVVRRSSPGLRWLVTETVTDGTYADYFRLEGGTAQPFGGGEPPRIRDPFTRLAEFFDNDVRAMVEFGRMTVDRLREVVERACKRAEVSAVARVVHLNDNVIALGDLAKALDLPLSAVNADVAAAHGHLGCADQILGLSWLVERDLVAPGEVVALTSTGSGMHWTCTLIEV</sequence>
<dbReference type="Pfam" id="PF08545">
    <property type="entry name" value="ACP_syn_III"/>
    <property type="match status" value="1"/>
</dbReference>
<dbReference type="InterPro" id="IPR013747">
    <property type="entry name" value="ACP_syn_III_C"/>
</dbReference>
<feature type="domain" description="Beta-ketoacyl-[acyl-carrier-protein] synthase III N-terminal" evidence="4">
    <location>
        <begin position="107"/>
        <end position="184"/>
    </location>
</feature>
<dbReference type="GO" id="GO:0006633">
    <property type="term" value="P:fatty acid biosynthetic process"/>
    <property type="evidence" value="ECO:0007669"/>
    <property type="project" value="InterPro"/>
</dbReference>
<evidence type="ECO:0000256" key="2">
    <source>
        <dbReference type="ARBA" id="ARBA00023315"/>
    </source>
</evidence>
<name>A0A1I6FGP1_9PSEU</name>
<evidence type="ECO:0000259" key="3">
    <source>
        <dbReference type="Pfam" id="PF08541"/>
    </source>
</evidence>
<protein>
    <submittedName>
        <fullName evidence="5">3-oxoacyl-[acyl-carrier-protein] synthase-3</fullName>
    </submittedName>
</protein>
<keyword evidence="6" id="KW-1185">Reference proteome</keyword>
<evidence type="ECO:0000313" key="6">
    <source>
        <dbReference type="Proteomes" id="UP000198583"/>
    </source>
</evidence>
<dbReference type="GO" id="GO:0044550">
    <property type="term" value="P:secondary metabolite biosynthetic process"/>
    <property type="evidence" value="ECO:0007669"/>
    <property type="project" value="TreeGrafter"/>
</dbReference>
<dbReference type="OrthoDB" id="6637632at2"/>
<reference evidence="6" key="1">
    <citation type="submission" date="2016-10" db="EMBL/GenBank/DDBJ databases">
        <authorList>
            <person name="Varghese N."/>
            <person name="Submissions S."/>
        </authorList>
    </citation>
    <scope>NUCLEOTIDE SEQUENCE [LARGE SCALE GENOMIC DNA]</scope>
    <source>
        <strain evidence="6">DSM 44232</strain>
    </source>
</reference>
<dbReference type="GO" id="GO:0004315">
    <property type="term" value="F:3-oxoacyl-[acyl-carrier-protein] synthase activity"/>
    <property type="evidence" value="ECO:0007669"/>
    <property type="project" value="InterPro"/>
</dbReference>
<dbReference type="STRING" id="84724.SAMN04488564_11737"/>
<gene>
    <name evidence="5" type="ORF">SAMN04488564_11737</name>
</gene>
<evidence type="ECO:0000313" key="5">
    <source>
        <dbReference type="EMBL" id="SFR29113.1"/>
    </source>
</evidence>
<dbReference type="Gene3D" id="3.40.47.10">
    <property type="match status" value="2"/>
</dbReference>
<dbReference type="PANTHER" id="PTHR34069:SF2">
    <property type="entry name" value="BETA-KETOACYL-[ACYL-CARRIER-PROTEIN] SYNTHASE III"/>
    <property type="match status" value="1"/>
</dbReference>
<dbReference type="PANTHER" id="PTHR34069">
    <property type="entry name" value="3-OXOACYL-[ACYL-CARRIER-PROTEIN] SYNTHASE 3"/>
    <property type="match status" value="1"/>
</dbReference>
<dbReference type="InterPro" id="IPR013751">
    <property type="entry name" value="ACP_syn_III_N"/>
</dbReference>
<dbReference type="EMBL" id="FOYL01000017">
    <property type="protein sequence ID" value="SFR29113.1"/>
    <property type="molecule type" value="Genomic_DNA"/>
</dbReference>
<keyword evidence="2" id="KW-0012">Acyltransferase</keyword>
<dbReference type="SUPFAM" id="SSF53901">
    <property type="entry name" value="Thiolase-like"/>
    <property type="match status" value="1"/>
</dbReference>
<evidence type="ECO:0000259" key="4">
    <source>
        <dbReference type="Pfam" id="PF08545"/>
    </source>
</evidence>
<dbReference type="AlphaFoldDB" id="A0A1I6FGP1"/>
<organism evidence="5 6">
    <name type="scientific">Lentzea waywayandensis</name>
    <dbReference type="NCBI Taxonomy" id="84724"/>
    <lineage>
        <taxon>Bacteria</taxon>
        <taxon>Bacillati</taxon>
        <taxon>Actinomycetota</taxon>
        <taxon>Actinomycetes</taxon>
        <taxon>Pseudonocardiales</taxon>
        <taxon>Pseudonocardiaceae</taxon>
        <taxon>Lentzea</taxon>
    </lineage>
</organism>
<dbReference type="RefSeq" id="WP_093605557.1">
    <property type="nucleotide sequence ID" value="NZ_FOYL01000017.1"/>
</dbReference>
<accession>A0A1I6FGP1</accession>